<name>D7P0E9_DIAVI</name>
<accession>D7P0E9</accession>
<evidence type="ECO:0000313" key="1">
    <source>
        <dbReference type="EMBL" id="ADI24142.1"/>
    </source>
</evidence>
<protein>
    <submittedName>
        <fullName evidence="1">Uncharacterized protein</fullName>
    </submittedName>
</protein>
<sequence>MMIHRIRKIHKIHLNHHYPNQQKQINLINLQSRILTKNLQIQRLRKDHQKGDFQKKDQKNNLRLIQQNKVQMSIGLQINLQQIIHRQSNLKVRNMMMQNTDQLVLSYSCICSRIHGLLDHCSMKMSKFVEYC</sequence>
<dbReference type="AlphaFoldDB" id="D7P0E9"/>
<organism evidence="1">
    <name type="scientific">Diabrotica virgifera virgifera</name>
    <name type="common">western corn rootworm</name>
    <dbReference type="NCBI Taxonomy" id="50390"/>
    <lineage>
        <taxon>Eukaryota</taxon>
        <taxon>Metazoa</taxon>
        <taxon>Ecdysozoa</taxon>
        <taxon>Arthropoda</taxon>
        <taxon>Hexapoda</taxon>
        <taxon>Insecta</taxon>
        <taxon>Pterygota</taxon>
        <taxon>Neoptera</taxon>
        <taxon>Endopterygota</taxon>
        <taxon>Coleoptera</taxon>
        <taxon>Polyphaga</taxon>
        <taxon>Cucujiformia</taxon>
        <taxon>Chrysomeloidea</taxon>
        <taxon>Chrysomelidae</taxon>
        <taxon>Galerucinae</taxon>
        <taxon>Diabroticina</taxon>
        <taxon>Diabroticites</taxon>
        <taxon>Diabrotica</taxon>
    </lineage>
</organism>
<proteinExistence type="evidence at transcript level"/>
<dbReference type="EMBL" id="GQ502198">
    <property type="protein sequence ID" value="ADI24142.1"/>
    <property type="molecule type" value="mRNA"/>
</dbReference>
<reference evidence="1" key="1">
    <citation type="journal article" date="2010" name="Insect Mol. Biol.">
        <title>Isolation of transcripts from Diabrotica virgifera virgifera LeConte responsive to the Bacillus thuringiensis toxin Cry3Bb1.</title>
        <authorList>
            <person name="Sayed A."/>
            <person name="Wiechman B."/>
            <person name="Struewing I."/>
            <person name="Smith M."/>
            <person name="French W."/>
            <person name="Nielsen C."/>
            <person name="Bagley M."/>
        </authorList>
    </citation>
    <scope>NUCLEOTIDE SEQUENCE</scope>
</reference>